<keyword evidence="2" id="KW-1185">Reference proteome</keyword>
<dbReference type="AlphaFoldDB" id="A0A7W3MX17"/>
<evidence type="ECO:0000313" key="2">
    <source>
        <dbReference type="Proteomes" id="UP000539313"/>
    </source>
</evidence>
<accession>A0A7W3MX17</accession>
<name>A0A7W3MX17_9ACTN</name>
<proteinExistence type="predicted"/>
<dbReference type="EMBL" id="JACJII010000001">
    <property type="protein sequence ID" value="MBA9003504.1"/>
    <property type="molecule type" value="Genomic_DNA"/>
</dbReference>
<protein>
    <submittedName>
        <fullName evidence="1">Uncharacterized protein</fullName>
    </submittedName>
</protein>
<dbReference type="RefSeq" id="WP_182705237.1">
    <property type="nucleotide sequence ID" value="NZ_JACJII010000001.1"/>
</dbReference>
<evidence type="ECO:0000313" key="1">
    <source>
        <dbReference type="EMBL" id="MBA9003504.1"/>
    </source>
</evidence>
<sequence>MRTRLRRLRVDGREFTWKADIRHVPGSGDCHRGIRVRAWGAGKNGRALEADLLSASWPAPWGACATDGVYPTPADVRRIILYALEHGWDPDLRGGTFHLTEAEHAAAFRLPAFLITDRLRDPDAPDPTRRVVEVWSRSL</sequence>
<reference evidence="1 2" key="1">
    <citation type="submission" date="2020-08" db="EMBL/GenBank/DDBJ databases">
        <title>Sequencing the genomes of 1000 actinobacteria strains.</title>
        <authorList>
            <person name="Klenk H.-P."/>
        </authorList>
    </citation>
    <scope>NUCLEOTIDE SEQUENCE [LARGE SCALE GENOMIC DNA]</scope>
    <source>
        <strain evidence="1 2">DSM 45823</strain>
    </source>
</reference>
<dbReference type="Proteomes" id="UP000539313">
    <property type="component" value="Unassembled WGS sequence"/>
</dbReference>
<organism evidence="1 2">
    <name type="scientific">Thermomonospora cellulosilytica</name>
    <dbReference type="NCBI Taxonomy" id="1411118"/>
    <lineage>
        <taxon>Bacteria</taxon>
        <taxon>Bacillati</taxon>
        <taxon>Actinomycetota</taxon>
        <taxon>Actinomycetes</taxon>
        <taxon>Streptosporangiales</taxon>
        <taxon>Thermomonosporaceae</taxon>
        <taxon>Thermomonospora</taxon>
    </lineage>
</organism>
<comment type="caution">
    <text evidence="1">The sequence shown here is derived from an EMBL/GenBank/DDBJ whole genome shotgun (WGS) entry which is preliminary data.</text>
</comment>
<gene>
    <name evidence="1" type="ORF">HNR21_002386</name>
</gene>